<dbReference type="Gene3D" id="1.10.357.10">
    <property type="entry name" value="Tetracycline Repressor, domain 2"/>
    <property type="match status" value="1"/>
</dbReference>
<reference evidence="1" key="1">
    <citation type="journal article" date="2014" name="Int. J. Syst. Evol. Microbiol.">
        <title>Complete genome sequence of Corynebacterium casei LMG S-19264T (=DSM 44701T), isolated from a smear-ripened cheese.</title>
        <authorList>
            <consortium name="US DOE Joint Genome Institute (JGI-PGF)"/>
            <person name="Walter F."/>
            <person name="Albersmeier A."/>
            <person name="Kalinowski J."/>
            <person name="Ruckert C."/>
        </authorList>
    </citation>
    <scope>NUCLEOTIDE SEQUENCE</scope>
    <source>
        <strain evidence="1">JCM 5069</strain>
    </source>
</reference>
<dbReference type="AlphaFoldDB" id="A0A919L0S7"/>
<reference evidence="1" key="2">
    <citation type="submission" date="2020-09" db="EMBL/GenBank/DDBJ databases">
        <authorList>
            <person name="Sun Q."/>
            <person name="Ohkuma M."/>
        </authorList>
    </citation>
    <scope>NUCLEOTIDE SEQUENCE</scope>
    <source>
        <strain evidence="1">JCM 5069</strain>
    </source>
</reference>
<dbReference type="InterPro" id="IPR036271">
    <property type="entry name" value="Tet_transcr_reg_TetR-rel_C_sf"/>
</dbReference>
<sequence length="86" mass="9144">MPRLSVDVSRAEIPVRETYRRRMAELVPTPAPAMRGTPGEQPQHAWTAVATIIGAVTVARAVPAGEESREVLGAALTAVSRLVVEA</sequence>
<protein>
    <submittedName>
        <fullName evidence="1">Uncharacterized protein</fullName>
    </submittedName>
</protein>
<dbReference type="EMBL" id="BNCD01000008">
    <property type="protein sequence ID" value="GHH79254.1"/>
    <property type="molecule type" value="Genomic_DNA"/>
</dbReference>
<dbReference type="Proteomes" id="UP000603708">
    <property type="component" value="Unassembled WGS sequence"/>
</dbReference>
<evidence type="ECO:0000313" key="1">
    <source>
        <dbReference type="EMBL" id="GHH79254.1"/>
    </source>
</evidence>
<proteinExistence type="predicted"/>
<evidence type="ECO:0000313" key="2">
    <source>
        <dbReference type="Proteomes" id="UP000603708"/>
    </source>
</evidence>
<comment type="caution">
    <text evidence="1">The sequence shown here is derived from an EMBL/GenBank/DDBJ whole genome shotgun (WGS) entry which is preliminary data.</text>
</comment>
<gene>
    <name evidence="1" type="ORF">GCM10018793_31590</name>
</gene>
<organism evidence="1 2">
    <name type="scientific">Streptomyces sulfonofaciens</name>
    <dbReference type="NCBI Taxonomy" id="68272"/>
    <lineage>
        <taxon>Bacteria</taxon>
        <taxon>Bacillati</taxon>
        <taxon>Actinomycetota</taxon>
        <taxon>Actinomycetes</taxon>
        <taxon>Kitasatosporales</taxon>
        <taxon>Streptomycetaceae</taxon>
        <taxon>Streptomyces</taxon>
    </lineage>
</organism>
<keyword evidence="2" id="KW-1185">Reference proteome</keyword>
<accession>A0A919L0S7</accession>
<name>A0A919L0S7_9ACTN</name>
<dbReference type="SUPFAM" id="SSF48498">
    <property type="entry name" value="Tetracyclin repressor-like, C-terminal domain"/>
    <property type="match status" value="1"/>
</dbReference>